<dbReference type="InterPro" id="IPR018188">
    <property type="entry name" value="RNase_T2_His_AS_1"/>
</dbReference>
<dbReference type="GO" id="GO:0033897">
    <property type="term" value="F:ribonuclease T2 activity"/>
    <property type="evidence" value="ECO:0007669"/>
    <property type="project" value="InterPro"/>
</dbReference>
<dbReference type="InterPro" id="IPR033697">
    <property type="entry name" value="Ribonuclease_T2_eukaryotic"/>
</dbReference>
<dbReference type="PANTHER" id="PTHR11240:SF22">
    <property type="entry name" value="RIBONUCLEASE T2"/>
    <property type="match status" value="1"/>
</dbReference>
<dbReference type="AlphaFoldDB" id="A0A8S4A8Z4"/>
<organism evidence="6 7">
    <name type="scientific">Candidula unifasciata</name>
    <dbReference type="NCBI Taxonomy" id="100452"/>
    <lineage>
        <taxon>Eukaryota</taxon>
        <taxon>Metazoa</taxon>
        <taxon>Spiralia</taxon>
        <taxon>Lophotrochozoa</taxon>
        <taxon>Mollusca</taxon>
        <taxon>Gastropoda</taxon>
        <taxon>Heterobranchia</taxon>
        <taxon>Euthyneura</taxon>
        <taxon>Panpulmonata</taxon>
        <taxon>Eupulmonata</taxon>
        <taxon>Stylommatophora</taxon>
        <taxon>Helicina</taxon>
        <taxon>Helicoidea</taxon>
        <taxon>Geomitridae</taxon>
        <taxon>Candidula</taxon>
    </lineage>
</organism>
<reference evidence="6" key="1">
    <citation type="submission" date="2021-04" db="EMBL/GenBank/DDBJ databases">
        <authorList>
            <consortium name="Molecular Ecology Group"/>
        </authorList>
    </citation>
    <scope>NUCLEOTIDE SEQUENCE</scope>
</reference>
<dbReference type="InterPro" id="IPR036430">
    <property type="entry name" value="RNase_T2-like_sf"/>
</dbReference>
<dbReference type="Gene3D" id="3.90.730.10">
    <property type="entry name" value="Ribonuclease T2-like"/>
    <property type="match status" value="1"/>
</dbReference>
<dbReference type="CDD" id="cd01061">
    <property type="entry name" value="RNase_T2_euk"/>
    <property type="match status" value="1"/>
</dbReference>
<evidence type="ECO:0000256" key="5">
    <source>
        <dbReference type="SAM" id="SignalP"/>
    </source>
</evidence>
<feature type="active site" evidence="3">
    <location>
        <position position="122"/>
    </location>
</feature>
<dbReference type="PANTHER" id="PTHR11240">
    <property type="entry name" value="RIBONUCLEASE T2"/>
    <property type="match status" value="1"/>
</dbReference>
<evidence type="ECO:0000256" key="1">
    <source>
        <dbReference type="ARBA" id="ARBA00007469"/>
    </source>
</evidence>
<gene>
    <name evidence="6" type="ORF">CUNI_LOCUS22296</name>
</gene>
<dbReference type="GO" id="GO:0006401">
    <property type="term" value="P:RNA catabolic process"/>
    <property type="evidence" value="ECO:0007669"/>
    <property type="project" value="TreeGrafter"/>
</dbReference>
<evidence type="ECO:0000313" key="7">
    <source>
        <dbReference type="Proteomes" id="UP000678393"/>
    </source>
</evidence>
<feature type="active site" evidence="3">
    <location>
        <position position="65"/>
    </location>
</feature>
<dbReference type="InterPro" id="IPR001568">
    <property type="entry name" value="RNase_T2-like"/>
</dbReference>
<dbReference type="EMBL" id="CAJHNH020008565">
    <property type="protein sequence ID" value="CAG5136738.1"/>
    <property type="molecule type" value="Genomic_DNA"/>
</dbReference>
<dbReference type="SUPFAM" id="SSF55895">
    <property type="entry name" value="Ribonuclease Rh-like"/>
    <property type="match status" value="1"/>
</dbReference>
<proteinExistence type="inferred from homology"/>
<protein>
    <submittedName>
        <fullName evidence="6">Uncharacterized protein</fullName>
    </submittedName>
</protein>
<evidence type="ECO:0000313" key="6">
    <source>
        <dbReference type="EMBL" id="CAG5136738.1"/>
    </source>
</evidence>
<dbReference type="GO" id="GO:0005576">
    <property type="term" value="C:extracellular region"/>
    <property type="evidence" value="ECO:0007669"/>
    <property type="project" value="TreeGrafter"/>
</dbReference>
<feature type="chain" id="PRO_5035893551" evidence="5">
    <location>
        <begin position="20"/>
        <end position="278"/>
    </location>
</feature>
<sequence length="278" mass="31980">MKTIAFLCLSSCIALIVQAKITGELARDDNWEFLLLAQFWPGSSCVYFRDQGCAISPDVKGWTIHGLWPSREGSQQPEFCNKSMPFNYTEIEVLQEQLDSYWPYYNKSGARTELWEHEWNKHGTCAYVLPAISGELKYFSTTLKLYHTLNIYDTLSGAGIVPTGDKLYHLSDVFTAVKGAYGTIPQIECYYAEGKHYLDQVWLCYDKTLSLQDCPKPSHSTYRHLRSQDNYVQKTELNIYFESEKPSQEGTVQVSKSHSYFVDCPKNEMVYYIPVPQN</sequence>
<dbReference type="Proteomes" id="UP000678393">
    <property type="component" value="Unassembled WGS sequence"/>
</dbReference>
<evidence type="ECO:0000256" key="2">
    <source>
        <dbReference type="ARBA" id="ARBA00023157"/>
    </source>
</evidence>
<dbReference type="PROSITE" id="PS00531">
    <property type="entry name" value="RNASE_T2_2"/>
    <property type="match status" value="1"/>
</dbReference>
<keyword evidence="2" id="KW-1015">Disulfide bond</keyword>
<dbReference type="OrthoDB" id="435754at2759"/>
<comment type="similarity">
    <text evidence="1 4">Belongs to the RNase T2 family.</text>
</comment>
<dbReference type="PROSITE" id="PS00530">
    <property type="entry name" value="RNASE_T2_1"/>
    <property type="match status" value="1"/>
</dbReference>
<dbReference type="InterPro" id="IPR033130">
    <property type="entry name" value="RNase_T2_His_AS_2"/>
</dbReference>
<evidence type="ECO:0000256" key="3">
    <source>
        <dbReference type="PIRSR" id="PIRSR633697-1"/>
    </source>
</evidence>
<feature type="signal peptide" evidence="5">
    <location>
        <begin position="1"/>
        <end position="19"/>
    </location>
</feature>
<keyword evidence="7" id="KW-1185">Reference proteome</keyword>
<comment type="caution">
    <text evidence="6">The sequence shown here is derived from an EMBL/GenBank/DDBJ whole genome shotgun (WGS) entry which is preliminary data.</text>
</comment>
<feature type="active site" evidence="3">
    <location>
        <position position="118"/>
    </location>
</feature>
<dbReference type="GO" id="GO:0003723">
    <property type="term" value="F:RNA binding"/>
    <property type="evidence" value="ECO:0007669"/>
    <property type="project" value="InterPro"/>
</dbReference>
<dbReference type="Pfam" id="PF00445">
    <property type="entry name" value="Ribonuclease_T2"/>
    <property type="match status" value="1"/>
</dbReference>
<accession>A0A8S4A8Z4</accession>
<keyword evidence="5" id="KW-0732">Signal</keyword>
<name>A0A8S4A8Z4_9EUPU</name>
<evidence type="ECO:0000256" key="4">
    <source>
        <dbReference type="RuleBase" id="RU004328"/>
    </source>
</evidence>